<proteinExistence type="predicted"/>
<reference evidence="2" key="1">
    <citation type="journal article" date="2019" name="Int. J. Syst. Evol. Microbiol.">
        <title>The Global Catalogue of Microorganisms (GCM) 10K type strain sequencing project: providing services to taxonomists for standard genome sequencing and annotation.</title>
        <authorList>
            <consortium name="The Broad Institute Genomics Platform"/>
            <consortium name="The Broad Institute Genome Sequencing Center for Infectious Disease"/>
            <person name="Wu L."/>
            <person name="Ma J."/>
        </authorList>
    </citation>
    <scope>NUCLEOTIDE SEQUENCE [LARGE SCALE GENOMIC DNA]</scope>
    <source>
        <strain evidence="2">CGMCC 4.7275</strain>
    </source>
</reference>
<comment type="caution">
    <text evidence="1">The sequence shown here is derived from an EMBL/GenBank/DDBJ whole genome shotgun (WGS) entry which is preliminary data.</text>
</comment>
<dbReference type="Proteomes" id="UP000660265">
    <property type="component" value="Unassembled WGS sequence"/>
</dbReference>
<accession>A0ABQ2E0W2</accession>
<organism evidence="1 2">
    <name type="scientific">Streptomyces camponoticapitis</name>
    <dbReference type="NCBI Taxonomy" id="1616125"/>
    <lineage>
        <taxon>Bacteria</taxon>
        <taxon>Bacillati</taxon>
        <taxon>Actinomycetota</taxon>
        <taxon>Actinomycetes</taxon>
        <taxon>Kitasatosporales</taxon>
        <taxon>Streptomycetaceae</taxon>
        <taxon>Streptomyces</taxon>
    </lineage>
</organism>
<protein>
    <submittedName>
        <fullName evidence="1">Uncharacterized protein</fullName>
    </submittedName>
</protein>
<evidence type="ECO:0000313" key="2">
    <source>
        <dbReference type="Proteomes" id="UP000660265"/>
    </source>
</evidence>
<dbReference type="EMBL" id="BMMV01000002">
    <property type="protein sequence ID" value="GGJ78442.1"/>
    <property type="molecule type" value="Genomic_DNA"/>
</dbReference>
<gene>
    <name evidence="1" type="ORF">GCM10011583_07450</name>
</gene>
<name>A0ABQ2E0W2_9ACTN</name>
<keyword evidence="2" id="KW-1185">Reference proteome</keyword>
<sequence length="72" mass="7640">MDFGPFEGNSQVQTNSCYGAYAGRARPRARMAVYAPGGPSDRSALPCDAATVAYARRRADTGREEASHAQSS</sequence>
<evidence type="ECO:0000313" key="1">
    <source>
        <dbReference type="EMBL" id="GGJ78442.1"/>
    </source>
</evidence>